<reference evidence="2 3" key="2">
    <citation type="journal article" date="2017" name="Int. J. Syst. Evol. Microbiol.">
        <title>Gordonia phthalatica sp. nov., a di-n-butyl phthalate-degrading bacterium isolated from activated sludge.</title>
        <authorList>
            <person name="Jin D."/>
            <person name="Kong X."/>
            <person name="Jia M."/>
            <person name="Yu X."/>
            <person name="Wang X."/>
            <person name="Zhuang X."/>
            <person name="Deng Y."/>
            <person name="Bai Z."/>
        </authorList>
    </citation>
    <scope>NUCLEOTIDE SEQUENCE [LARGE SCALE GENOMIC DNA]</scope>
    <source>
        <strain evidence="2 3">QH-11</strain>
    </source>
</reference>
<organism evidence="2 3">
    <name type="scientific">Gordonia phthalatica</name>
    <dbReference type="NCBI Taxonomy" id="1136941"/>
    <lineage>
        <taxon>Bacteria</taxon>
        <taxon>Bacillati</taxon>
        <taxon>Actinomycetota</taxon>
        <taxon>Actinomycetes</taxon>
        <taxon>Mycobacteriales</taxon>
        <taxon>Gordoniaceae</taxon>
        <taxon>Gordonia</taxon>
    </lineage>
</organism>
<dbReference type="AlphaFoldDB" id="A0A0N9NDS9"/>
<evidence type="ECO:0000256" key="1">
    <source>
        <dbReference type="SAM" id="SignalP"/>
    </source>
</evidence>
<keyword evidence="1" id="KW-0732">Signal</keyword>
<proteinExistence type="predicted"/>
<evidence type="ECO:0000313" key="2">
    <source>
        <dbReference type="EMBL" id="ALG83314.1"/>
    </source>
</evidence>
<accession>A0A0N9NDS9</accession>
<protein>
    <submittedName>
        <fullName evidence="2">Uncharacterized protein</fullName>
    </submittedName>
</protein>
<dbReference type="PATRIC" id="fig|1136941.3.peg.169"/>
<sequence length="157" mass="16786">MLVSAAAVGLVFGSAPQAAAQPPTPHRVDQLGDIVYDQLFTVGVQVYERVETRRQTVYAPQPVTNYIPVLRRLHSPREGKPGSLRYGFLGSPLPEAFATQGTLGRSSARLGTGHIVTLNPRTLGPSDHYSQLCVSDPLDGRRIGPLAGGSLALWCPS</sequence>
<name>A0A0N9NDS9_9ACTN</name>
<keyword evidence="3" id="KW-1185">Reference proteome</keyword>
<dbReference type="OrthoDB" id="4376368at2"/>
<dbReference type="KEGG" id="goq:ACH46_00820"/>
<evidence type="ECO:0000313" key="3">
    <source>
        <dbReference type="Proteomes" id="UP000063789"/>
    </source>
</evidence>
<reference evidence="3" key="1">
    <citation type="submission" date="2015-06" db="EMBL/GenBank/DDBJ databases">
        <title>Complete genome sequence and metabolic analysis of phthalate degradation pathway in Gordonia sp. QH-11.</title>
        <authorList>
            <person name="Jin D."/>
            <person name="Kong X."/>
            <person name="Bai Z."/>
        </authorList>
    </citation>
    <scope>NUCLEOTIDE SEQUENCE [LARGE SCALE GENOMIC DNA]</scope>
    <source>
        <strain evidence="3">QH-11</strain>
    </source>
</reference>
<feature type="chain" id="PRO_5006037990" evidence="1">
    <location>
        <begin position="21"/>
        <end position="157"/>
    </location>
</feature>
<feature type="signal peptide" evidence="1">
    <location>
        <begin position="1"/>
        <end position="20"/>
    </location>
</feature>
<dbReference type="Proteomes" id="UP000063789">
    <property type="component" value="Chromosome"/>
</dbReference>
<gene>
    <name evidence="2" type="ORF">ACH46_00820</name>
</gene>
<dbReference type="EMBL" id="CP011853">
    <property type="protein sequence ID" value="ALG83314.1"/>
    <property type="molecule type" value="Genomic_DNA"/>
</dbReference>